<accession>A0A926WJA8</accession>
<dbReference type="GO" id="GO:0051607">
    <property type="term" value="P:defense response to virus"/>
    <property type="evidence" value="ECO:0007669"/>
    <property type="project" value="UniProtKB-KW"/>
</dbReference>
<dbReference type="Proteomes" id="UP000662185">
    <property type="component" value="Unassembled WGS sequence"/>
</dbReference>
<name>A0A926WJA8_9NOST</name>
<evidence type="ECO:0000256" key="1">
    <source>
        <dbReference type="ARBA" id="ARBA00023118"/>
    </source>
</evidence>
<feature type="domain" description="CRISPR type III-associated protein" evidence="2">
    <location>
        <begin position="23"/>
        <end position="229"/>
    </location>
</feature>
<dbReference type="InterPro" id="IPR005537">
    <property type="entry name" value="RAMP_III_fam"/>
</dbReference>
<evidence type="ECO:0000313" key="4">
    <source>
        <dbReference type="Proteomes" id="UP000662185"/>
    </source>
</evidence>
<gene>
    <name evidence="3" type="ORF">H6G06_16975</name>
</gene>
<dbReference type="Pfam" id="PF03787">
    <property type="entry name" value="RAMPs"/>
    <property type="match status" value="1"/>
</dbReference>
<sequence>MKAVTFLLHTQQPILATSLQGDPNSDVSHPYIPGSMIRGFLIGRYLQKNRIKVNDDTLDIQQLPNVKRLFFDAKTTRYLNAYPLIDNKRTLPTPRSWYKDKGVTFSEDKEKTIYDFSKIPLEEQKELTNDYEENLSPKLLEENFCLVDEDEVLLYKVKRRINIHNKRDRKRGKGIEGSGAVFSYDAIDAGQTFQGVVLCETEEDQSIIESLLQHKDVWLGGSQSAGYGHAEIQLLNNNHEYYEVESASRERIENQANLTVTLLSDTIIYNECGQIVSNPETLRQILSDALNQELKFQENGIYASSIIVGGFNRKWGLPLPQTPALAAGSVFVFENIDISSDKFHEFLDNAKKIEKQGIGERRVDGFGRVIFNWLNEETEEYKAKLFNPEFQTTQQAQNKEPLKSESSKIAVGIANRIVRKKLDDLIIQQVSKISLTNPEEISNSQLSRLMLVARQVLYEVEFEQTKYENERRSITELVEPINNLLHNLPSNALKQFERSKLTENIKQCLNVEDSWLQNVWRSNPETKHLIADDQPKVIIAGEDKDIDTYITLEYSLRLIIAVVKKIMKEKNND</sequence>
<dbReference type="RefSeq" id="WP_190562198.1">
    <property type="nucleotide sequence ID" value="NZ_JACJQU010000010.1"/>
</dbReference>
<keyword evidence="4" id="KW-1185">Reference proteome</keyword>
<keyword evidence="1" id="KW-0051">Antiviral defense</keyword>
<proteinExistence type="predicted"/>
<organism evidence="3 4">
    <name type="scientific">Anabaena sphaerica FACHB-251</name>
    <dbReference type="NCBI Taxonomy" id="2692883"/>
    <lineage>
        <taxon>Bacteria</taxon>
        <taxon>Bacillati</taxon>
        <taxon>Cyanobacteriota</taxon>
        <taxon>Cyanophyceae</taxon>
        <taxon>Nostocales</taxon>
        <taxon>Nostocaceae</taxon>
        <taxon>Anabaena</taxon>
    </lineage>
</organism>
<comment type="caution">
    <text evidence="3">The sequence shown here is derived from an EMBL/GenBank/DDBJ whole genome shotgun (WGS) entry which is preliminary data.</text>
</comment>
<reference evidence="4" key="1">
    <citation type="journal article" date="2020" name="ISME J.">
        <title>Comparative genomics reveals insights into cyanobacterial evolution and habitat adaptation.</title>
        <authorList>
            <person name="Chen M.Y."/>
            <person name="Teng W.K."/>
            <person name="Zhao L."/>
            <person name="Hu C.X."/>
            <person name="Zhou Y.K."/>
            <person name="Han B.P."/>
            <person name="Song L.R."/>
            <person name="Shu W.S."/>
        </authorList>
    </citation>
    <scope>NUCLEOTIDE SEQUENCE [LARGE SCALE GENOMIC DNA]</scope>
    <source>
        <strain evidence="4">FACHB-251</strain>
    </source>
</reference>
<dbReference type="EMBL" id="JACJQU010000010">
    <property type="protein sequence ID" value="MBD2295127.1"/>
    <property type="molecule type" value="Genomic_DNA"/>
</dbReference>
<evidence type="ECO:0000313" key="3">
    <source>
        <dbReference type="EMBL" id="MBD2295127.1"/>
    </source>
</evidence>
<evidence type="ECO:0000259" key="2">
    <source>
        <dbReference type="Pfam" id="PF03787"/>
    </source>
</evidence>
<protein>
    <recommendedName>
        <fullName evidence="2">CRISPR type III-associated protein domain-containing protein</fullName>
    </recommendedName>
</protein>
<dbReference type="AlphaFoldDB" id="A0A926WJA8"/>